<geneLocation type="plasmid" evidence="3 4">
    <name>unnamed1</name>
</geneLocation>
<reference evidence="3 4" key="1">
    <citation type="submission" date="2020-02" db="EMBL/GenBank/DDBJ databases">
        <title>Paenibacillus sp. nov., isolated from rhizosphere soil of tomato.</title>
        <authorList>
            <person name="Weon H.-Y."/>
            <person name="Lee S.A."/>
        </authorList>
    </citation>
    <scope>NUCLEOTIDE SEQUENCE [LARGE SCALE GENOMIC DNA]</scope>
    <source>
        <strain evidence="3 4">14171R-81</strain>
        <plasmid evidence="3 4">unnamed1</plasmid>
    </source>
</reference>
<sequence length="408" mass="48095">MTDDGDQISFDFEADKISDHYIVTESNALIESRTNLDLYEERLIYILASRINPDDTHFQSCFFKVKDIADKLELTEKNFYKRIREIIQRLQRKTVVIEDKSTNSTIEAQWLSASRYFHGKGMIELEFSQMLGPYLLQLKNNFTNYKLWNVLYLKSFYSSKLYKLLKQYLPLGKRRFSTLKELKDKLEIEEGNYEKYSHLKNRVILTAQRELLEKTDIKFELEEIKNGNKIVGVVFHIFPNSKSPRLALNDAEYIDNEPITDLLGRFEINRKAASELVKEYGENQIRMNIKYVFEKQRNAEIGSVSGYIIKAIKENYAAMNPEYVPEDDKDRNTSIVELNKRIDAQVRFYDQCVKEKIHTKSEAERMQLQGIIDEINKVSDWRIRKKMRPLVENDITLPIGKKAFVFHS</sequence>
<gene>
    <name evidence="3" type="ORF">GZH47_31850</name>
</gene>
<dbReference type="RefSeq" id="WP_162645636.1">
    <property type="nucleotide sequence ID" value="NZ_CP048287.1"/>
</dbReference>
<protein>
    <submittedName>
        <fullName evidence="3">Replication initiation protein</fullName>
    </submittedName>
</protein>
<name>A0A6C0PA58_9BACL</name>
<evidence type="ECO:0000259" key="2">
    <source>
        <dbReference type="Pfam" id="PF01051"/>
    </source>
</evidence>
<keyword evidence="3" id="KW-0614">Plasmid</keyword>
<dbReference type="Pfam" id="PF21205">
    <property type="entry name" value="Rep3_C"/>
    <property type="match status" value="1"/>
</dbReference>
<proteinExistence type="inferred from homology"/>
<evidence type="ECO:0000256" key="1">
    <source>
        <dbReference type="ARBA" id="ARBA00038283"/>
    </source>
</evidence>
<dbReference type="InterPro" id="IPR000525">
    <property type="entry name" value="Initiator_Rep_WH1"/>
</dbReference>
<dbReference type="Proteomes" id="UP000479114">
    <property type="component" value="Plasmid unnamed1"/>
</dbReference>
<dbReference type="KEGG" id="prz:GZH47_31850"/>
<feature type="domain" description="Initiator Rep protein WH1" evidence="2">
    <location>
        <begin position="22"/>
        <end position="166"/>
    </location>
</feature>
<dbReference type="EMBL" id="CP048287">
    <property type="protein sequence ID" value="QHW35490.1"/>
    <property type="molecule type" value="Genomic_DNA"/>
</dbReference>
<evidence type="ECO:0000313" key="3">
    <source>
        <dbReference type="EMBL" id="QHW35490.1"/>
    </source>
</evidence>
<dbReference type="Gene3D" id="1.10.10.10">
    <property type="entry name" value="Winged helix-like DNA-binding domain superfamily/Winged helix DNA-binding domain"/>
    <property type="match status" value="2"/>
</dbReference>
<comment type="similarity">
    <text evidence="1">Belongs to the initiator RepB protein family.</text>
</comment>
<dbReference type="InterPro" id="IPR036388">
    <property type="entry name" value="WH-like_DNA-bd_sf"/>
</dbReference>
<dbReference type="GO" id="GO:0006270">
    <property type="term" value="P:DNA replication initiation"/>
    <property type="evidence" value="ECO:0007669"/>
    <property type="project" value="InterPro"/>
</dbReference>
<dbReference type="AlphaFoldDB" id="A0A6C0PA58"/>
<dbReference type="GO" id="GO:0003887">
    <property type="term" value="F:DNA-directed DNA polymerase activity"/>
    <property type="evidence" value="ECO:0007669"/>
    <property type="project" value="InterPro"/>
</dbReference>
<dbReference type="InterPro" id="IPR036390">
    <property type="entry name" value="WH_DNA-bd_sf"/>
</dbReference>
<accession>A0A6C0PA58</accession>
<organism evidence="3 4">
    <name type="scientific">Paenibacillus rhizovicinus</name>
    <dbReference type="NCBI Taxonomy" id="2704463"/>
    <lineage>
        <taxon>Bacteria</taxon>
        <taxon>Bacillati</taxon>
        <taxon>Bacillota</taxon>
        <taxon>Bacilli</taxon>
        <taxon>Bacillales</taxon>
        <taxon>Paenibacillaceae</taxon>
        <taxon>Paenibacillus</taxon>
    </lineage>
</organism>
<dbReference type="Pfam" id="PF01051">
    <property type="entry name" value="Rep3_N"/>
    <property type="match status" value="1"/>
</dbReference>
<evidence type="ECO:0000313" key="4">
    <source>
        <dbReference type="Proteomes" id="UP000479114"/>
    </source>
</evidence>
<keyword evidence="4" id="KW-1185">Reference proteome</keyword>
<dbReference type="SUPFAM" id="SSF46785">
    <property type="entry name" value="Winged helix' DNA-binding domain"/>
    <property type="match status" value="2"/>
</dbReference>